<dbReference type="CDD" id="cd05233">
    <property type="entry name" value="SDR_c"/>
    <property type="match status" value="1"/>
</dbReference>
<gene>
    <name evidence="5" type="ORF">CHK_0182</name>
</gene>
<sequence length="242" mass="26117">MKMDLRGKRAIVTGAGGGIGRSIALMLEGQGVHVMLCGRSEEKLKKTTEQGSGNGKFAICPGDLLEEEYIAGAVQAAKEQLGGIDFVVNNAGLAHNMPFEQIPTDLFDTIMATNVRAPFLLSKYALAYLRESGCGTIVNICSVVAHKGYPYQAAYTASKHALYGLSKTMANELNSENIRVHVISPGGVYTEMVKETRPDLDASGLTLPEDISDLVLYLLEHRNTNGVVDEICIRRPGKEPFA</sequence>
<evidence type="ECO:0000256" key="2">
    <source>
        <dbReference type="ARBA" id="ARBA00023002"/>
    </source>
</evidence>
<dbReference type="PROSITE" id="PS00061">
    <property type="entry name" value="ADH_SHORT"/>
    <property type="match status" value="1"/>
</dbReference>
<accession>A0A0M2NIB0</accession>
<name>A0A0M2NIB0_9FIRM</name>
<dbReference type="PANTHER" id="PTHR42879:SF2">
    <property type="entry name" value="3-OXOACYL-[ACYL-CARRIER-PROTEIN] REDUCTASE FABG"/>
    <property type="match status" value="1"/>
</dbReference>
<organism evidence="5 6">
    <name type="scientific">Christensenella hongkongensis</name>
    <dbReference type="NCBI Taxonomy" id="270498"/>
    <lineage>
        <taxon>Bacteria</taxon>
        <taxon>Bacillati</taxon>
        <taxon>Bacillota</taxon>
        <taxon>Clostridia</taxon>
        <taxon>Christensenellales</taxon>
        <taxon>Christensenellaceae</taxon>
        <taxon>Christensenella</taxon>
    </lineage>
</organism>
<evidence type="ECO:0000313" key="6">
    <source>
        <dbReference type="Proteomes" id="UP000034076"/>
    </source>
</evidence>
<dbReference type="FunFam" id="3.40.50.720:FF:000084">
    <property type="entry name" value="Short-chain dehydrogenase reductase"/>
    <property type="match status" value="1"/>
</dbReference>
<dbReference type="STRING" id="270498.CHK_0182"/>
<keyword evidence="6" id="KW-1185">Reference proteome</keyword>
<dbReference type="EC" id="1.1.1.100" evidence="5"/>
<dbReference type="GO" id="GO:0004316">
    <property type="term" value="F:3-oxoacyl-[acyl-carrier-protein] reductase (NADPH) activity"/>
    <property type="evidence" value="ECO:0007669"/>
    <property type="project" value="UniProtKB-EC"/>
</dbReference>
<protein>
    <submittedName>
        <fullName evidence="5">3-oxoacyl-[acyl-carrier protein] reductase</fullName>
        <ecNumber evidence="5">1.1.1.100</ecNumber>
    </submittedName>
</protein>
<dbReference type="GO" id="GO:0008206">
    <property type="term" value="P:bile acid metabolic process"/>
    <property type="evidence" value="ECO:0007669"/>
    <property type="project" value="UniProtKB-ARBA"/>
</dbReference>
<comment type="caution">
    <text evidence="5">The sequence shown here is derived from an EMBL/GenBank/DDBJ whole genome shotgun (WGS) entry which is preliminary data.</text>
</comment>
<dbReference type="PRINTS" id="PR00081">
    <property type="entry name" value="GDHRDH"/>
</dbReference>
<dbReference type="OrthoDB" id="9808814at2"/>
<dbReference type="EMBL" id="LAYJ01000029">
    <property type="protein sequence ID" value="KKI52274.1"/>
    <property type="molecule type" value="Genomic_DNA"/>
</dbReference>
<keyword evidence="2 5" id="KW-0560">Oxidoreductase</keyword>
<dbReference type="InterPro" id="IPR050259">
    <property type="entry name" value="SDR"/>
</dbReference>
<keyword evidence="3" id="KW-0443">Lipid metabolism</keyword>
<dbReference type="RefSeq" id="WP_052740098.1">
    <property type="nucleotide sequence ID" value="NZ_CAUERS010000060.1"/>
</dbReference>
<evidence type="ECO:0000256" key="4">
    <source>
        <dbReference type="RuleBase" id="RU000363"/>
    </source>
</evidence>
<dbReference type="SUPFAM" id="SSF51735">
    <property type="entry name" value="NAD(P)-binding Rossmann-fold domains"/>
    <property type="match status" value="1"/>
</dbReference>
<keyword evidence="3" id="KW-0753">Steroid metabolism</keyword>
<dbReference type="Pfam" id="PF00106">
    <property type="entry name" value="adh_short"/>
    <property type="match status" value="1"/>
</dbReference>
<dbReference type="Proteomes" id="UP000034076">
    <property type="component" value="Unassembled WGS sequence"/>
</dbReference>
<dbReference type="Gene3D" id="3.40.50.720">
    <property type="entry name" value="NAD(P)-binding Rossmann-like Domain"/>
    <property type="match status" value="1"/>
</dbReference>
<dbReference type="InterPro" id="IPR036291">
    <property type="entry name" value="NAD(P)-bd_dom_sf"/>
</dbReference>
<reference evidence="5 6" key="1">
    <citation type="submission" date="2015-04" db="EMBL/GenBank/DDBJ databases">
        <title>Draft genome sequence of bacteremic isolate Catabacter hongkongensis type strain HKU16T.</title>
        <authorList>
            <person name="Lau S.K."/>
            <person name="Teng J.L."/>
            <person name="Huang Y."/>
            <person name="Curreem S.O."/>
            <person name="Tsui S.K."/>
            <person name="Woo P.C."/>
        </authorList>
    </citation>
    <scope>NUCLEOTIDE SEQUENCE [LARGE SCALE GENOMIC DNA]</scope>
    <source>
        <strain evidence="5 6">HKU16</strain>
    </source>
</reference>
<evidence type="ECO:0000313" key="5">
    <source>
        <dbReference type="EMBL" id="KKI52274.1"/>
    </source>
</evidence>
<evidence type="ECO:0000256" key="3">
    <source>
        <dbReference type="ARBA" id="ARBA00023221"/>
    </source>
</evidence>
<evidence type="ECO:0000256" key="1">
    <source>
        <dbReference type="ARBA" id="ARBA00006484"/>
    </source>
</evidence>
<dbReference type="AlphaFoldDB" id="A0A0M2NIB0"/>
<comment type="similarity">
    <text evidence="1 4">Belongs to the short-chain dehydrogenases/reductases (SDR) family.</text>
</comment>
<dbReference type="InterPro" id="IPR002347">
    <property type="entry name" value="SDR_fam"/>
</dbReference>
<proteinExistence type="inferred from homology"/>
<dbReference type="PRINTS" id="PR00080">
    <property type="entry name" value="SDRFAMILY"/>
</dbReference>
<dbReference type="InterPro" id="IPR020904">
    <property type="entry name" value="Sc_DH/Rdtase_CS"/>
</dbReference>
<dbReference type="PANTHER" id="PTHR42879">
    <property type="entry name" value="3-OXOACYL-(ACYL-CARRIER-PROTEIN) REDUCTASE"/>
    <property type="match status" value="1"/>
</dbReference>